<name>A0A2P5HV10_DIAHE</name>
<dbReference type="EMBL" id="MAVT02000687">
    <property type="protein sequence ID" value="POS74072.1"/>
    <property type="molecule type" value="Genomic_DNA"/>
</dbReference>
<proteinExistence type="predicted"/>
<organism evidence="1 2">
    <name type="scientific">Diaporthe helianthi</name>
    <dbReference type="NCBI Taxonomy" id="158607"/>
    <lineage>
        <taxon>Eukaryota</taxon>
        <taxon>Fungi</taxon>
        <taxon>Dikarya</taxon>
        <taxon>Ascomycota</taxon>
        <taxon>Pezizomycotina</taxon>
        <taxon>Sordariomycetes</taxon>
        <taxon>Sordariomycetidae</taxon>
        <taxon>Diaporthales</taxon>
        <taxon>Diaporthaceae</taxon>
        <taxon>Diaporthe</taxon>
    </lineage>
</organism>
<evidence type="ECO:0000313" key="2">
    <source>
        <dbReference type="Proteomes" id="UP000094444"/>
    </source>
</evidence>
<dbReference type="Proteomes" id="UP000094444">
    <property type="component" value="Unassembled WGS sequence"/>
</dbReference>
<dbReference type="InParanoid" id="A0A2P5HV10"/>
<sequence length="157" mass="17725">MKGFLDVLVDCTNLEKRGIMYDLLVVSLFRLIDSGSSDLLPFSQLGQAMKHPFYRRSWSASGRGPLRDVTNAFERLKALISGLQECILPKLLRRTCKSAAFLHPTLQDLQVLSVIPAMPVVRDKVMVYKREHHLEVTHIAIPGLKALRISIGRCEKL</sequence>
<protein>
    <submittedName>
        <fullName evidence="1">Uncharacterized protein</fullName>
    </submittedName>
</protein>
<accession>A0A2P5HV10</accession>
<evidence type="ECO:0000313" key="1">
    <source>
        <dbReference type="EMBL" id="POS74072.1"/>
    </source>
</evidence>
<keyword evidence="2" id="KW-1185">Reference proteome</keyword>
<reference evidence="1" key="1">
    <citation type="submission" date="2017-09" db="EMBL/GenBank/DDBJ databases">
        <title>Polyketide synthases of a Diaporthe helianthi virulent isolate.</title>
        <authorList>
            <person name="Baroncelli R."/>
        </authorList>
    </citation>
    <scope>NUCLEOTIDE SEQUENCE [LARGE SCALE GENOMIC DNA]</scope>
    <source>
        <strain evidence="1">7/96</strain>
    </source>
</reference>
<dbReference type="AlphaFoldDB" id="A0A2P5HV10"/>
<gene>
    <name evidence="1" type="ORF">DHEL01_v207531</name>
</gene>
<comment type="caution">
    <text evidence="1">The sequence shown here is derived from an EMBL/GenBank/DDBJ whole genome shotgun (WGS) entry which is preliminary data.</text>
</comment>